<name>A0A915EGG0_9BILA</name>
<accession>A0A915EGG0</accession>
<evidence type="ECO:0000313" key="1">
    <source>
        <dbReference type="Proteomes" id="UP000887574"/>
    </source>
</evidence>
<sequence>MRYKEPMCQESVVNKLVVYEDGAIEAECGPIPCGSSGERCMDDQSACKAETDIFSGMKWAKNGQSLLLRCCSVVVPNKIYVGTDLVALGSYFSGAW</sequence>
<dbReference type="AlphaFoldDB" id="A0A915EGG0"/>
<reference evidence="2" key="1">
    <citation type="submission" date="2022-11" db="UniProtKB">
        <authorList>
            <consortium name="WormBaseParasite"/>
        </authorList>
    </citation>
    <scope>IDENTIFICATION</scope>
</reference>
<proteinExistence type="predicted"/>
<dbReference type="Proteomes" id="UP000887574">
    <property type="component" value="Unplaced"/>
</dbReference>
<keyword evidence="1" id="KW-1185">Reference proteome</keyword>
<organism evidence="1 2">
    <name type="scientific">Ditylenchus dipsaci</name>
    <dbReference type="NCBI Taxonomy" id="166011"/>
    <lineage>
        <taxon>Eukaryota</taxon>
        <taxon>Metazoa</taxon>
        <taxon>Ecdysozoa</taxon>
        <taxon>Nematoda</taxon>
        <taxon>Chromadorea</taxon>
        <taxon>Rhabditida</taxon>
        <taxon>Tylenchina</taxon>
        <taxon>Tylenchomorpha</taxon>
        <taxon>Sphaerularioidea</taxon>
        <taxon>Anguinidae</taxon>
        <taxon>Anguininae</taxon>
        <taxon>Ditylenchus</taxon>
    </lineage>
</organism>
<dbReference type="WBParaSite" id="jg6422">
    <property type="protein sequence ID" value="jg6422"/>
    <property type="gene ID" value="jg6422"/>
</dbReference>
<protein>
    <submittedName>
        <fullName evidence="2">Uncharacterized protein</fullName>
    </submittedName>
</protein>
<evidence type="ECO:0000313" key="2">
    <source>
        <dbReference type="WBParaSite" id="jg6422"/>
    </source>
</evidence>